<dbReference type="CDD" id="cd09008">
    <property type="entry name" value="MTAN"/>
    <property type="match status" value="1"/>
</dbReference>
<evidence type="ECO:0000256" key="4">
    <source>
        <dbReference type="ARBA" id="ARBA00022801"/>
    </source>
</evidence>
<keyword evidence="3" id="KW-0028">Amino-acid biosynthesis</keyword>
<keyword evidence="8" id="KW-1185">Reference proteome</keyword>
<dbReference type="GO" id="GO:0019284">
    <property type="term" value="P:L-methionine salvage from S-adenosylmethionine"/>
    <property type="evidence" value="ECO:0007669"/>
    <property type="project" value="TreeGrafter"/>
</dbReference>
<dbReference type="InterPro" id="IPR000845">
    <property type="entry name" value="Nucleoside_phosphorylase_d"/>
</dbReference>
<dbReference type="GO" id="GO:0009164">
    <property type="term" value="P:nucleoside catabolic process"/>
    <property type="evidence" value="ECO:0007669"/>
    <property type="project" value="InterPro"/>
</dbReference>
<dbReference type="AlphaFoldDB" id="A0A6M8IZZ8"/>
<feature type="domain" description="Nucleoside phosphorylase" evidence="6">
    <location>
        <begin position="3"/>
        <end position="230"/>
    </location>
</feature>
<comment type="pathway">
    <text evidence="1">Amino-acid biosynthesis; L-methionine biosynthesis via salvage pathway; S-methyl-5-thio-alpha-D-ribose 1-phosphate from S-methyl-5'-thioadenosine (hydrolase route): step 1/2.</text>
</comment>
<dbReference type="UniPathway" id="UPA00904">
    <property type="reaction ID" value="UER00871"/>
</dbReference>
<dbReference type="GO" id="GO:0008930">
    <property type="term" value="F:methylthioadenosine nucleosidase activity"/>
    <property type="evidence" value="ECO:0007669"/>
    <property type="project" value="InterPro"/>
</dbReference>
<dbReference type="RefSeq" id="WP_172300979.1">
    <property type="nucleotide sequence ID" value="NZ_CP053716.1"/>
</dbReference>
<organism evidence="7 8">
    <name type="scientific">Berryella wangjianweii</name>
    <dbReference type="NCBI Taxonomy" id="2734634"/>
    <lineage>
        <taxon>Bacteria</taxon>
        <taxon>Bacillati</taxon>
        <taxon>Actinomycetota</taxon>
        <taxon>Coriobacteriia</taxon>
        <taxon>Eggerthellales</taxon>
        <taxon>Eggerthellaceae</taxon>
        <taxon>Berryella</taxon>
    </lineage>
</organism>
<dbReference type="PANTHER" id="PTHR46832:SF1">
    <property type="entry name" value="5'-METHYLTHIOADENOSINE_S-ADENOSYLHOMOCYSTEINE NUCLEOSIDASE"/>
    <property type="match status" value="1"/>
</dbReference>
<keyword evidence="5" id="KW-0486">Methionine biosynthesis</keyword>
<keyword evidence="7" id="KW-0326">Glycosidase</keyword>
<dbReference type="GO" id="GO:0008782">
    <property type="term" value="F:adenosylhomocysteine nucleosidase activity"/>
    <property type="evidence" value="ECO:0007669"/>
    <property type="project" value="UniProtKB-EC"/>
</dbReference>
<dbReference type="PANTHER" id="PTHR46832">
    <property type="entry name" value="5'-METHYLTHIOADENOSINE/S-ADENOSYLHOMOCYSTEINE NUCLEOSIDASE"/>
    <property type="match status" value="1"/>
</dbReference>
<dbReference type="InterPro" id="IPR010049">
    <property type="entry name" value="MTA_SAH_Nsdase"/>
</dbReference>
<reference evidence="8" key="1">
    <citation type="submission" date="2020-05" db="EMBL/GenBank/DDBJ databases">
        <title>Novel species in genus Nocardioides.</title>
        <authorList>
            <person name="Zhang G."/>
        </authorList>
    </citation>
    <scope>NUCLEOTIDE SEQUENCE [LARGE SCALE GENOMIC DNA]</scope>
    <source>
        <strain evidence="8">zg-1050</strain>
    </source>
</reference>
<keyword evidence="4 7" id="KW-0378">Hydrolase</keyword>
<dbReference type="Gene3D" id="3.40.50.1580">
    <property type="entry name" value="Nucleoside phosphorylase domain"/>
    <property type="match status" value="1"/>
</dbReference>
<evidence type="ECO:0000256" key="1">
    <source>
        <dbReference type="ARBA" id="ARBA00004945"/>
    </source>
</evidence>
<evidence type="ECO:0000256" key="2">
    <source>
        <dbReference type="ARBA" id="ARBA00011974"/>
    </source>
</evidence>
<accession>A0A6M8IZZ8</accession>
<dbReference type="NCBIfam" id="NF004079">
    <property type="entry name" value="PRK05584.1"/>
    <property type="match status" value="1"/>
</dbReference>
<evidence type="ECO:0000256" key="3">
    <source>
        <dbReference type="ARBA" id="ARBA00022605"/>
    </source>
</evidence>
<sequence length="242" mass="25661">MTKVGIIAAMEVEAELLKSSMPSVRTHHHMSTEFCEGRLGPTDVVVVRSGIGKVNAAMCAQVLVSVFGVSHVINTGIAGSLDARIDIGDLVVSVDAVQHDMDATNFGYEPGVVPQMPISSFFRADEGLRARALAAARACVPAVGVFEGRVLSGDCFVADEEMKHRLVEGFQGLCCEMEGAAIAHACALNRVPFVVVRAISDKADGSASMDYPVFEEQAARHCALVVRHMVEHLSEDAGTPAP</sequence>
<protein>
    <recommendedName>
        <fullName evidence="2">adenosylhomocysteine nucleosidase</fullName>
        <ecNumber evidence="2">3.2.2.9</ecNumber>
    </recommendedName>
</protein>
<dbReference type="KEGG" id="bwa:HLV38_01190"/>
<dbReference type="SUPFAM" id="SSF53167">
    <property type="entry name" value="Purine and uridine phosphorylases"/>
    <property type="match status" value="1"/>
</dbReference>
<dbReference type="Proteomes" id="UP000503297">
    <property type="component" value="Chromosome"/>
</dbReference>
<evidence type="ECO:0000256" key="5">
    <source>
        <dbReference type="ARBA" id="ARBA00023167"/>
    </source>
</evidence>
<name>A0A6M8IZZ8_9ACTN</name>
<gene>
    <name evidence="7" type="ORF">HLV38_01190</name>
</gene>
<evidence type="ECO:0000313" key="8">
    <source>
        <dbReference type="Proteomes" id="UP000503297"/>
    </source>
</evidence>
<evidence type="ECO:0000313" key="7">
    <source>
        <dbReference type="EMBL" id="QKF06887.1"/>
    </source>
</evidence>
<proteinExistence type="predicted"/>
<dbReference type="EC" id="3.2.2.9" evidence="2"/>
<dbReference type="EMBL" id="CP053716">
    <property type="protein sequence ID" value="QKF06887.1"/>
    <property type="molecule type" value="Genomic_DNA"/>
</dbReference>
<evidence type="ECO:0000259" key="6">
    <source>
        <dbReference type="Pfam" id="PF01048"/>
    </source>
</evidence>
<dbReference type="Pfam" id="PF01048">
    <property type="entry name" value="PNP_UDP_1"/>
    <property type="match status" value="1"/>
</dbReference>
<dbReference type="NCBIfam" id="TIGR01704">
    <property type="entry name" value="MTA_SAH-Nsdase"/>
    <property type="match status" value="1"/>
</dbReference>
<dbReference type="GO" id="GO:0005829">
    <property type="term" value="C:cytosol"/>
    <property type="evidence" value="ECO:0007669"/>
    <property type="project" value="TreeGrafter"/>
</dbReference>
<dbReference type="GO" id="GO:0019509">
    <property type="term" value="P:L-methionine salvage from methylthioadenosine"/>
    <property type="evidence" value="ECO:0007669"/>
    <property type="project" value="UniProtKB-UniPathway"/>
</dbReference>
<dbReference type="InterPro" id="IPR035994">
    <property type="entry name" value="Nucleoside_phosphorylase_sf"/>
</dbReference>